<evidence type="ECO:0000256" key="7">
    <source>
        <dbReference type="SAM" id="Phobius"/>
    </source>
</evidence>
<name>A0ABX2B051_9BACT</name>
<evidence type="ECO:0000256" key="2">
    <source>
        <dbReference type="ARBA" id="ARBA00012438"/>
    </source>
</evidence>
<keyword evidence="7" id="KW-0472">Membrane</keyword>
<dbReference type="PANTHER" id="PTHR45453">
    <property type="entry name" value="PHOSPHATE REGULON SENSOR PROTEIN PHOR"/>
    <property type="match status" value="1"/>
</dbReference>
<evidence type="ECO:0000256" key="4">
    <source>
        <dbReference type="ARBA" id="ARBA00022679"/>
    </source>
</evidence>
<feature type="transmembrane region" description="Helical" evidence="7">
    <location>
        <begin position="6"/>
        <end position="28"/>
    </location>
</feature>
<dbReference type="EMBL" id="JABKKJ010000005">
    <property type="protein sequence ID" value="NPE24822.1"/>
    <property type="molecule type" value="Genomic_DNA"/>
</dbReference>
<dbReference type="InterPro" id="IPR050351">
    <property type="entry name" value="BphY/WalK/GraS-like"/>
</dbReference>
<keyword evidence="5 9" id="KW-0418">Kinase</keyword>
<evidence type="ECO:0000256" key="6">
    <source>
        <dbReference type="ARBA" id="ARBA00023012"/>
    </source>
</evidence>
<dbReference type="CDD" id="cd00082">
    <property type="entry name" value="HisKA"/>
    <property type="match status" value="1"/>
</dbReference>
<evidence type="ECO:0000259" key="8">
    <source>
        <dbReference type="PROSITE" id="PS50109"/>
    </source>
</evidence>
<feature type="transmembrane region" description="Helical" evidence="7">
    <location>
        <begin position="168"/>
        <end position="187"/>
    </location>
</feature>
<dbReference type="SUPFAM" id="SSF55874">
    <property type="entry name" value="ATPase domain of HSP90 chaperone/DNA topoisomerase II/histidine kinase"/>
    <property type="match status" value="1"/>
</dbReference>
<dbReference type="InterPro" id="IPR036097">
    <property type="entry name" value="HisK_dim/P_sf"/>
</dbReference>
<dbReference type="CDD" id="cd00075">
    <property type="entry name" value="HATPase"/>
    <property type="match status" value="1"/>
</dbReference>
<dbReference type="Pfam" id="PF02518">
    <property type="entry name" value="HATPase_c"/>
    <property type="match status" value="1"/>
</dbReference>
<dbReference type="InterPro" id="IPR004358">
    <property type="entry name" value="Sig_transdc_His_kin-like_C"/>
</dbReference>
<reference evidence="9 10" key="1">
    <citation type="submission" date="2020-05" db="EMBL/GenBank/DDBJ databases">
        <title>Distinct polysaccharide utilization as determinants for interspecies competition between intestinal Prevotella spp.</title>
        <authorList>
            <person name="Galvez E.J.C."/>
            <person name="Iljazovic A."/>
            <person name="Strowig T."/>
        </authorList>
    </citation>
    <scope>NUCLEOTIDE SEQUENCE [LARGE SCALE GENOMIC DNA]</scope>
    <source>
        <strain evidence="9 10">PCHR</strain>
    </source>
</reference>
<evidence type="ECO:0000256" key="3">
    <source>
        <dbReference type="ARBA" id="ARBA00022553"/>
    </source>
</evidence>
<dbReference type="InterPro" id="IPR003594">
    <property type="entry name" value="HATPase_dom"/>
</dbReference>
<dbReference type="SMART" id="SM00387">
    <property type="entry name" value="HATPase_c"/>
    <property type="match status" value="1"/>
</dbReference>
<dbReference type="Gene3D" id="1.10.287.130">
    <property type="match status" value="1"/>
</dbReference>
<dbReference type="Gene3D" id="3.30.565.10">
    <property type="entry name" value="Histidine kinase-like ATPase, C-terminal domain"/>
    <property type="match status" value="1"/>
</dbReference>
<sequence>MKRNSVGIKLYVCVLAVFVVFAVSFMIFQQSREKHYKTDVLDTKLQDYNARMAESLAYAGAVSDKVLDEYVAKHHINGLRVTLTDTKGHVLYDNMRRKYGGMELHADRNEIKDALKYGKGMNISRMSSTMNHYYFYSATYFPKQNIIIRTALPYDNNLLKSLQSDSHYIWFAVIAMLVLVVVLYRFVNRLGTNINKLRIFAERAVNSESLEIEGLAAFPNDELGEIAERIIKIYKRLEHTKKEQDELKRQLTQNMAHELKTPVASILGYMETIAENPDMDADTRMQFVQRCKTQAERLTILLGDISVLNRLDEAPDMIEFKSVDVSSVVSDIESETALMLSDKGMMFRNLIPDGIIVRGNHSLIYSIFRNLTDNAIAYSGRDTVVTLSAEETDAKWIFTFSDNGCGVPTEHLPRIFERFYRVDKGRSRKMGGTGLGLAIVKNAVLLHGGTINAMQTPGGGLSFVFSIMKR</sequence>
<dbReference type="SMART" id="SM00388">
    <property type="entry name" value="HisKA"/>
    <property type="match status" value="1"/>
</dbReference>
<dbReference type="InterPro" id="IPR036890">
    <property type="entry name" value="HATPase_C_sf"/>
</dbReference>
<evidence type="ECO:0000256" key="1">
    <source>
        <dbReference type="ARBA" id="ARBA00000085"/>
    </source>
</evidence>
<dbReference type="SUPFAM" id="SSF47384">
    <property type="entry name" value="Homodimeric domain of signal transducing histidine kinase"/>
    <property type="match status" value="1"/>
</dbReference>
<dbReference type="Pfam" id="PF00512">
    <property type="entry name" value="HisKA"/>
    <property type="match status" value="1"/>
</dbReference>
<proteinExistence type="predicted"/>
<dbReference type="Proteomes" id="UP000820977">
    <property type="component" value="Unassembled WGS sequence"/>
</dbReference>
<protein>
    <recommendedName>
        <fullName evidence="2">histidine kinase</fullName>
        <ecNumber evidence="2">2.7.13.3</ecNumber>
    </recommendedName>
</protein>
<comment type="caution">
    <text evidence="9">The sequence shown here is derived from an EMBL/GenBank/DDBJ whole genome shotgun (WGS) entry which is preliminary data.</text>
</comment>
<keyword evidence="3" id="KW-0597">Phosphoprotein</keyword>
<keyword evidence="7" id="KW-1133">Transmembrane helix</keyword>
<dbReference type="PRINTS" id="PR00344">
    <property type="entry name" value="BCTRLSENSOR"/>
</dbReference>
<dbReference type="PROSITE" id="PS50109">
    <property type="entry name" value="HIS_KIN"/>
    <property type="match status" value="1"/>
</dbReference>
<accession>A0ABX2B051</accession>
<organism evidence="9 10">
    <name type="scientific">Xylanibacter caecicola</name>
    <dbReference type="NCBI Taxonomy" id="2736294"/>
    <lineage>
        <taxon>Bacteria</taxon>
        <taxon>Pseudomonadati</taxon>
        <taxon>Bacteroidota</taxon>
        <taxon>Bacteroidia</taxon>
        <taxon>Bacteroidales</taxon>
        <taxon>Prevotellaceae</taxon>
        <taxon>Xylanibacter</taxon>
    </lineage>
</organism>
<evidence type="ECO:0000313" key="9">
    <source>
        <dbReference type="EMBL" id="NPE24822.1"/>
    </source>
</evidence>
<dbReference type="InterPro" id="IPR005467">
    <property type="entry name" value="His_kinase_dom"/>
</dbReference>
<keyword evidence="10" id="KW-1185">Reference proteome</keyword>
<keyword evidence="4" id="KW-0808">Transferase</keyword>
<keyword evidence="6" id="KW-0902">Two-component regulatory system</keyword>
<dbReference type="RefSeq" id="WP_172344312.1">
    <property type="nucleotide sequence ID" value="NZ_CATEIB010000007.1"/>
</dbReference>
<comment type="catalytic activity">
    <reaction evidence="1">
        <text>ATP + protein L-histidine = ADP + protein N-phospho-L-histidine.</text>
        <dbReference type="EC" id="2.7.13.3"/>
    </reaction>
</comment>
<dbReference type="PANTHER" id="PTHR45453:SF1">
    <property type="entry name" value="PHOSPHATE REGULON SENSOR PROTEIN PHOR"/>
    <property type="match status" value="1"/>
</dbReference>
<feature type="domain" description="Histidine kinase" evidence="8">
    <location>
        <begin position="254"/>
        <end position="470"/>
    </location>
</feature>
<keyword evidence="7" id="KW-0812">Transmembrane</keyword>
<evidence type="ECO:0000313" key="10">
    <source>
        <dbReference type="Proteomes" id="UP000820977"/>
    </source>
</evidence>
<dbReference type="InterPro" id="IPR003661">
    <property type="entry name" value="HisK_dim/P_dom"/>
</dbReference>
<gene>
    <name evidence="9" type="ORF">HPS54_04715</name>
</gene>
<dbReference type="EC" id="2.7.13.3" evidence="2"/>
<dbReference type="GO" id="GO:0016301">
    <property type="term" value="F:kinase activity"/>
    <property type="evidence" value="ECO:0007669"/>
    <property type="project" value="UniProtKB-KW"/>
</dbReference>
<evidence type="ECO:0000256" key="5">
    <source>
        <dbReference type="ARBA" id="ARBA00022777"/>
    </source>
</evidence>